<dbReference type="EMBL" id="BDCX01000007">
    <property type="protein sequence ID" value="GAT67563.1"/>
    <property type="molecule type" value="Genomic_DNA"/>
</dbReference>
<proteinExistence type="predicted"/>
<organism evidence="2 3">
    <name type="scientific">Planomonospora sphaerica</name>
    <dbReference type="NCBI Taxonomy" id="161355"/>
    <lineage>
        <taxon>Bacteria</taxon>
        <taxon>Bacillati</taxon>
        <taxon>Actinomycetota</taxon>
        <taxon>Actinomycetes</taxon>
        <taxon>Streptosporangiales</taxon>
        <taxon>Streptosporangiaceae</taxon>
        <taxon>Planomonospora</taxon>
    </lineage>
</organism>
<dbReference type="OrthoDB" id="3515039at2"/>
<keyword evidence="3" id="KW-1185">Reference proteome</keyword>
<sequence>MRRWIATVTTTAAVAVAAATTAPAMIAPAHAQAAPKGPVTAPKREARALPKGAVAALKRRQERASAKQAVAALKRQFVAGRGVKVTEAVTSRQTGSGGAFTSRFRATGAYMFGASGTVASDFTYPDSGMRAITTRNASYTSGGFFEGMLPPGKTWLRWPGPESLSSSVVNALEPATLKGLLATTEKKRRGGKIDGVSTTLRTGSITVRQLYAASPSLRRLLGEKPQGATGDLVIDWKLWQDGKQRTRKLVSSYTESTQGLQGSWRTKVTSTSLFRAWGTKITIKAPAAASVLDIEDWQPEEPLPVMPDLRPPLPGRDR</sequence>
<evidence type="ECO:0000313" key="3">
    <source>
        <dbReference type="Proteomes" id="UP000077701"/>
    </source>
</evidence>
<evidence type="ECO:0000256" key="1">
    <source>
        <dbReference type="SAM" id="SignalP"/>
    </source>
</evidence>
<dbReference type="Gene3D" id="2.50.20.20">
    <property type="match status" value="1"/>
</dbReference>
<reference evidence="2 3" key="1">
    <citation type="journal article" date="2016" name="Genome Announc.">
        <title>Draft Genome Sequence of Planomonospora sphaerica JCM9374, a Rare Actinomycete.</title>
        <authorList>
            <person name="Dohra H."/>
            <person name="Suzuki T."/>
            <person name="Inoue Y."/>
            <person name="Kodani S."/>
        </authorList>
    </citation>
    <scope>NUCLEOTIDE SEQUENCE [LARGE SCALE GENOMIC DNA]</scope>
    <source>
        <strain evidence="2 3">JCM 9374</strain>
    </source>
</reference>
<dbReference type="Proteomes" id="UP000077701">
    <property type="component" value="Unassembled WGS sequence"/>
</dbReference>
<accession>A0A171D2L3</accession>
<feature type="chain" id="PRO_5007905668" description="Lipoprotein" evidence="1">
    <location>
        <begin position="34"/>
        <end position="318"/>
    </location>
</feature>
<dbReference type="AlphaFoldDB" id="A0A171D2L3"/>
<keyword evidence="1" id="KW-0732">Signal</keyword>
<name>A0A171D2L3_9ACTN</name>
<evidence type="ECO:0000313" key="2">
    <source>
        <dbReference type="EMBL" id="GAT67563.1"/>
    </source>
</evidence>
<comment type="caution">
    <text evidence="2">The sequence shown here is derived from an EMBL/GenBank/DDBJ whole genome shotgun (WGS) entry which is preliminary data.</text>
</comment>
<reference evidence="3" key="2">
    <citation type="submission" date="2016-04" db="EMBL/GenBank/DDBJ databases">
        <title>Planomonospora sphaerica JCM9374 whole genome shotgun sequence.</title>
        <authorList>
            <person name="Suzuki T."/>
            <person name="Dohra H."/>
            <person name="Kodani S."/>
        </authorList>
    </citation>
    <scope>NUCLEOTIDE SEQUENCE [LARGE SCALE GENOMIC DNA]</scope>
    <source>
        <strain evidence="3">JCM 9374</strain>
    </source>
</reference>
<protein>
    <recommendedName>
        <fullName evidence="4">Lipoprotein</fullName>
    </recommendedName>
</protein>
<feature type="signal peptide" evidence="1">
    <location>
        <begin position="1"/>
        <end position="33"/>
    </location>
</feature>
<evidence type="ECO:0008006" key="4">
    <source>
        <dbReference type="Google" id="ProtNLM"/>
    </source>
</evidence>
<dbReference type="RefSeq" id="WP_068897619.1">
    <property type="nucleotide sequence ID" value="NZ_BDCX01000007.1"/>
</dbReference>
<gene>
    <name evidence="2" type="ORF">PS9374_03221</name>
</gene>